<evidence type="ECO:0000313" key="2">
    <source>
        <dbReference type="EMBL" id="ELP66088.1"/>
    </source>
</evidence>
<protein>
    <submittedName>
        <fullName evidence="2">Uncharacterized protein</fullName>
    </submittedName>
</protein>
<sequence>MAVRPKPPRRCCRPSSERKESATWTGGVLGKVTRYETEERDRCTPSGGRYRMRHVTVRTPDDSTWRGRGSTAMDAITIRRVTKSTPKNGKEPKVLRDLLKN</sequence>
<dbReference type="RefSeq" id="WP_006379024.1">
    <property type="nucleotide sequence ID" value="NZ_AEJB01000361.1"/>
</dbReference>
<evidence type="ECO:0000313" key="3">
    <source>
        <dbReference type="Proteomes" id="UP000010931"/>
    </source>
</evidence>
<reference evidence="2 3" key="1">
    <citation type="journal article" date="2011" name="Plasmid">
        <title>Streptomyces turgidiscabies Car8 contains a modular pathogenicity island that shares virulence genes with other actinobacterial plant pathogens.</title>
        <authorList>
            <person name="Huguet-Tapia J.C."/>
            <person name="Badger J.H."/>
            <person name="Loria R."/>
            <person name="Pettis G.S."/>
        </authorList>
    </citation>
    <scope>NUCLEOTIDE SEQUENCE [LARGE SCALE GENOMIC DNA]</scope>
    <source>
        <strain evidence="2 3">Car8</strain>
    </source>
</reference>
<dbReference type="AlphaFoldDB" id="L7F3D6"/>
<comment type="caution">
    <text evidence="2">The sequence shown here is derived from an EMBL/GenBank/DDBJ whole genome shotgun (WGS) entry which is preliminary data.</text>
</comment>
<gene>
    <name evidence="2" type="ORF">STRTUCAR8_01617</name>
</gene>
<proteinExistence type="predicted"/>
<dbReference type="GeneID" id="97407296"/>
<accession>L7F3D6</accession>
<dbReference type="Proteomes" id="UP000010931">
    <property type="component" value="Unassembled WGS sequence"/>
</dbReference>
<evidence type="ECO:0000256" key="1">
    <source>
        <dbReference type="SAM" id="MobiDB-lite"/>
    </source>
</evidence>
<organism evidence="2 3">
    <name type="scientific">Streptomyces turgidiscabies (strain Car8)</name>
    <dbReference type="NCBI Taxonomy" id="698760"/>
    <lineage>
        <taxon>Bacteria</taxon>
        <taxon>Bacillati</taxon>
        <taxon>Actinomycetota</taxon>
        <taxon>Actinomycetes</taxon>
        <taxon>Kitasatosporales</taxon>
        <taxon>Streptomycetaceae</taxon>
        <taxon>Streptomyces</taxon>
    </lineage>
</organism>
<feature type="compositionally biased region" description="Basic residues" evidence="1">
    <location>
        <begin position="1"/>
        <end position="12"/>
    </location>
</feature>
<dbReference type="EMBL" id="AEJB01000361">
    <property type="protein sequence ID" value="ELP66088.1"/>
    <property type="molecule type" value="Genomic_DNA"/>
</dbReference>
<dbReference type="PATRIC" id="fig|698760.3.peg.5155"/>
<keyword evidence="3" id="KW-1185">Reference proteome</keyword>
<feature type="region of interest" description="Disordered" evidence="1">
    <location>
        <begin position="1"/>
        <end position="24"/>
    </location>
</feature>
<name>L7F3D6_STRT8</name>